<keyword evidence="4" id="KW-1185">Reference proteome</keyword>
<dbReference type="InterPro" id="IPR027783">
    <property type="entry name" value="Bacterial_PH-related"/>
</dbReference>
<dbReference type="Proteomes" id="UP001230005">
    <property type="component" value="Unassembled WGS sequence"/>
</dbReference>
<evidence type="ECO:0000313" key="3">
    <source>
        <dbReference type="EMBL" id="MDQ0254642.1"/>
    </source>
</evidence>
<reference evidence="3 4" key="1">
    <citation type="submission" date="2023-07" db="EMBL/GenBank/DDBJ databases">
        <title>Genomic Encyclopedia of Type Strains, Phase IV (KMG-IV): sequencing the most valuable type-strain genomes for metagenomic binning, comparative biology and taxonomic classification.</title>
        <authorList>
            <person name="Goeker M."/>
        </authorList>
    </citation>
    <scope>NUCLEOTIDE SEQUENCE [LARGE SCALE GENOMIC DNA]</scope>
    <source>
        <strain evidence="3 4">DSM 9768</strain>
    </source>
</reference>
<dbReference type="EMBL" id="JAUSUG010000006">
    <property type="protein sequence ID" value="MDQ0254642.1"/>
    <property type="molecule type" value="Genomic_DNA"/>
</dbReference>
<keyword evidence="1" id="KW-1133">Transmembrane helix</keyword>
<accession>A0ABT9ZTS2</accession>
<feature type="domain" description="Bacterial Pleckstrin homology" evidence="2">
    <location>
        <begin position="87"/>
        <end position="189"/>
    </location>
</feature>
<feature type="transmembrane region" description="Helical" evidence="1">
    <location>
        <begin position="50"/>
        <end position="70"/>
    </location>
</feature>
<gene>
    <name evidence="3" type="ORF">J2S74_002021</name>
</gene>
<protein>
    <recommendedName>
        <fullName evidence="2">Bacterial Pleckstrin homology domain-containing protein</fullName>
    </recommendedName>
</protein>
<evidence type="ECO:0000256" key="1">
    <source>
        <dbReference type="SAM" id="Phobius"/>
    </source>
</evidence>
<organism evidence="3 4">
    <name type="scientific">Evansella vedderi</name>
    <dbReference type="NCBI Taxonomy" id="38282"/>
    <lineage>
        <taxon>Bacteria</taxon>
        <taxon>Bacillati</taxon>
        <taxon>Bacillota</taxon>
        <taxon>Bacilli</taxon>
        <taxon>Bacillales</taxon>
        <taxon>Bacillaceae</taxon>
        <taxon>Evansella</taxon>
    </lineage>
</organism>
<evidence type="ECO:0000313" key="4">
    <source>
        <dbReference type="Proteomes" id="UP001230005"/>
    </source>
</evidence>
<dbReference type="RefSeq" id="WP_307324856.1">
    <property type="nucleotide sequence ID" value="NZ_JAUSUG010000006.1"/>
</dbReference>
<sequence>MSANKYFPASSDRVAGKLRKYHIQLILLFYLSITAIIGLTIYGILYPGTIFYHGFYYQLYLFVAFLYFFYKPPMPHNFKKDDSKELTYQFEEDALVVHFYEKKIKKIPYHSIIGVEALRERLKGIKGVHAVGKHYWLTYGEIVGQSNQFPSLMVYSTSITKGILLQRKFEKILLSPEKEEEFLKELEKRVEVLKTAEV</sequence>
<name>A0ABT9ZTS2_9BACI</name>
<feature type="transmembrane region" description="Helical" evidence="1">
    <location>
        <begin position="21"/>
        <end position="44"/>
    </location>
</feature>
<dbReference type="Pfam" id="PF10882">
    <property type="entry name" value="bPH_5"/>
    <property type="match status" value="1"/>
</dbReference>
<evidence type="ECO:0000259" key="2">
    <source>
        <dbReference type="Pfam" id="PF10882"/>
    </source>
</evidence>
<keyword evidence="1" id="KW-0472">Membrane</keyword>
<proteinExistence type="predicted"/>
<keyword evidence="1" id="KW-0812">Transmembrane</keyword>
<comment type="caution">
    <text evidence="3">The sequence shown here is derived from an EMBL/GenBank/DDBJ whole genome shotgun (WGS) entry which is preliminary data.</text>
</comment>